<dbReference type="Proteomes" id="UP000261739">
    <property type="component" value="Unassembled WGS sequence"/>
</dbReference>
<dbReference type="InterPro" id="IPR002052">
    <property type="entry name" value="DNA_methylase_N6_adenine_CS"/>
</dbReference>
<evidence type="ECO:0000256" key="4">
    <source>
        <dbReference type="ARBA" id="ARBA00022691"/>
    </source>
</evidence>
<keyword evidence="3 7" id="KW-0808">Transferase</keyword>
<dbReference type="GO" id="GO:0009007">
    <property type="term" value="F:site-specific DNA-methyltransferase (adenine-specific) activity"/>
    <property type="evidence" value="ECO:0007669"/>
    <property type="project" value="UniProtKB-EC"/>
</dbReference>
<dbReference type="Gene3D" id="3.40.50.150">
    <property type="entry name" value="Vaccinia Virus protein VP39"/>
    <property type="match status" value="1"/>
</dbReference>
<reference evidence="7 8" key="1">
    <citation type="journal article" date="2018" name="Nat. Biotechnol.">
        <title>A standardized bacterial taxonomy based on genome phylogeny substantially revises the tree of life.</title>
        <authorList>
            <person name="Parks D.H."/>
            <person name="Chuvochina M."/>
            <person name="Waite D.W."/>
            <person name="Rinke C."/>
            <person name="Skarshewski A."/>
            <person name="Chaumeil P.A."/>
            <person name="Hugenholtz P."/>
        </authorList>
    </citation>
    <scope>NUCLEOTIDE SEQUENCE [LARGE SCALE GENOMIC DNA]</scope>
    <source>
        <strain evidence="7">UBA11247</strain>
    </source>
</reference>
<dbReference type="GO" id="GO:0032259">
    <property type="term" value="P:methylation"/>
    <property type="evidence" value="ECO:0007669"/>
    <property type="project" value="UniProtKB-KW"/>
</dbReference>
<keyword evidence="2 7" id="KW-0489">Methyltransferase</keyword>
<evidence type="ECO:0000256" key="5">
    <source>
        <dbReference type="ARBA" id="ARBA00047942"/>
    </source>
</evidence>
<keyword evidence="4" id="KW-0949">S-adenosyl-L-methionine</keyword>
<dbReference type="InterPro" id="IPR011639">
    <property type="entry name" value="MethylTrfase_TaqI-like_dom"/>
</dbReference>
<name>A0A3D4SY55_9CORY</name>
<feature type="non-terminal residue" evidence="7">
    <location>
        <position position="537"/>
    </location>
</feature>
<accession>A0A3D4SY55</accession>
<comment type="caution">
    <text evidence="7">The sequence shown here is derived from an EMBL/GenBank/DDBJ whole genome shotgun (WGS) entry which is preliminary data.</text>
</comment>
<evidence type="ECO:0000256" key="1">
    <source>
        <dbReference type="ARBA" id="ARBA00011900"/>
    </source>
</evidence>
<evidence type="ECO:0000313" key="8">
    <source>
        <dbReference type="Proteomes" id="UP000261739"/>
    </source>
</evidence>
<dbReference type="SUPFAM" id="SSF53335">
    <property type="entry name" value="S-adenosyl-L-methionine-dependent methyltransferases"/>
    <property type="match status" value="1"/>
</dbReference>
<dbReference type="EMBL" id="DQID01000143">
    <property type="protein sequence ID" value="HCT14199.1"/>
    <property type="molecule type" value="Genomic_DNA"/>
</dbReference>
<evidence type="ECO:0000259" key="6">
    <source>
        <dbReference type="Pfam" id="PF07669"/>
    </source>
</evidence>
<dbReference type="GO" id="GO:0006304">
    <property type="term" value="P:DNA modification"/>
    <property type="evidence" value="ECO:0007669"/>
    <property type="project" value="InterPro"/>
</dbReference>
<dbReference type="NCBIfam" id="NF033451">
    <property type="entry name" value="BREX_2_MTaseX"/>
    <property type="match status" value="1"/>
</dbReference>
<sequence length="537" mass="59732">MARTTTGTAEASLTEALQPVIRRLVTDMRSRLTDNAALLQSWKTEHAQAQAADRVGTSFEEWSEEQLQQAAAGWVLTTVFLRFIEDNDLFGPRQVFLTGFDADRRALGRDYEAALYQAHPDYSYRAYLAHCFAQLADVPATKDLVGPHAAIHIIDPSDDASRELIEFFRAVDTTEDGEQTTRWSFNDPELSTRFLGDLYQDLSEFARKKYALLQTPDFVEEFILDRTLTPALEERPIEGFKVIDPTCGSGHFLLGAFHRLVDEWEKHAPGMPAPERAEKAMEAIHGVDINPFAVAISQFRLTVAFMQAAGDSRLTERTAKPEFTVLSGDSLLFGPDAEGQGSLNLKSEDLVYYSTENADALDVVLAPGTYDVVVGNPPYITVKDKALNRQYRNRFAKYTKGTYALTVPFMVKFFQLAKYGDAGQNAGWVGQITSNSFMQREFGKPLIEEYFGEVDVREVIDTSGAYIPGHGTPTVILVGRHAHPSRRKVVGVLGIQGEPGVPEEPINGAVWSTIVKHIDEVGYEDPFVSVAELSRDF</sequence>
<feature type="domain" description="Type II methyltransferase M.TaqI-like" evidence="6">
    <location>
        <begin position="283"/>
        <end position="462"/>
    </location>
</feature>
<dbReference type="GO" id="GO:0003676">
    <property type="term" value="F:nucleic acid binding"/>
    <property type="evidence" value="ECO:0007669"/>
    <property type="project" value="InterPro"/>
</dbReference>
<organism evidence="7 8">
    <name type="scientific">Corynebacterium nuruki</name>
    <dbReference type="NCBI Taxonomy" id="1032851"/>
    <lineage>
        <taxon>Bacteria</taxon>
        <taxon>Bacillati</taxon>
        <taxon>Actinomycetota</taxon>
        <taxon>Actinomycetes</taxon>
        <taxon>Mycobacteriales</taxon>
        <taxon>Corynebacteriaceae</taxon>
        <taxon>Corynebacterium</taxon>
    </lineage>
</organism>
<dbReference type="InterPro" id="IPR050953">
    <property type="entry name" value="N4_N6_ade-DNA_methylase"/>
</dbReference>
<dbReference type="PROSITE" id="PS00092">
    <property type="entry name" value="N6_MTASE"/>
    <property type="match status" value="1"/>
</dbReference>
<dbReference type="PANTHER" id="PTHR33841:SF1">
    <property type="entry name" value="DNA METHYLTRANSFERASE A"/>
    <property type="match status" value="1"/>
</dbReference>
<dbReference type="EC" id="2.1.1.72" evidence="1"/>
<evidence type="ECO:0000256" key="3">
    <source>
        <dbReference type="ARBA" id="ARBA00022679"/>
    </source>
</evidence>
<dbReference type="Pfam" id="PF07669">
    <property type="entry name" value="Eco57I"/>
    <property type="match status" value="1"/>
</dbReference>
<evidence type="ECO:0000256" key="2">
    <source>
        <dbReference type="ARBA" id="ARBA00022603"/>
    </source>
</evidence>
<protein>
    <recommendedName>
        <fullName evidence="1">site-specific DNA-methyltransferase (adenine-specific)</fullName>
        <ecNumber evidence="1">2.1.1.72</ecNumber>
    </recommendedName>
</protein>
<dbReference type="InterPro" id="IPR029063">
    <property type="entry name" value="SAM-dependent_MTases_sf"/>
</dbReference>
<proteinExistence type="predicted"/>
<gene>
    <name evidence="7" type="primary">pglX</name>
    <name evidence="7" type="ORF">DIW82_05215</name>
</gene>
<dbReference type="PANTHER" id="PTHR33841">
    <property type="entry name" value="DNA METHYLTRANSFERASE YEEA-RELATED"/>
    <property type="match status" value="1"/>
</dbReference>
<dbReference type="AlphaFoldDB" id="A0A3D4SY55"/>
<evidence type="ECO:0000313" key="7">
    <source>
        <dbReference type="EMBL" id="HCT14199.1"/>
    </source>
</evidence>
<comment type="catalytic activity">
    <reaction evidence="5">
        <text>a 2'-deoxyadenosine in DNA + S-adenosyl-L-methionine = an N(6)-methyl-2'-deoxyadenosine in DNA + S-adenosyl-L-homocysteine + H(+)</text>
        <dbReference type="Rhea" id="RHEA:15197"/>
        <dbReference type="Rhea" id="RHEA-COMP:12418"/>
        <dbReference type="Rhea" id="RHEA-COMP:12419"/>
        <dbReference type="ChEBI" id="CHEBI:15378"/>
        <dbReference type="ChEBI" id="CHEBI:57856"/>
        <dbReference type="ChEBI" id="CHEBI:59789"/>
        <dbReference type="ChEBI" id="CHEBI:90615"/>
        <dbReference type="ChEBI" id="CHEBI:90616"/>
        <dbReference type="EC" id="2.1.1.72"/>
    </reaction>
</comment>
<dbReference type="PRINTS" id="PR00507">
    <property type="entry name" value="N12N6MTFRASE"/>
</dbReference>